<reference evidence="1 2" key="1">
    <citation type="journal article" date="2021" name="BMC Genomics">
        <title>Datura genome reveals duplications of psychoactive alkaloid biosynthetic genes and high mutation rate following tissue culture.</title>
        <authorList>
            <person name="Rajewski A."/>
            <person name="Carter-House D."/>
            <person name="Stajich J."/>
            <person name="Litt A."/>
        </authorList>
    </citation>
    <scope>NUCLEOTIDE SEQUENCE [LARGE SCALE GENOMIC DNA]</scope>
    <source>
        <strain evidence="1">AR-01</strain>
    </source>
</reference>
<feature type="non-terminal residue" evidence="1">
    <location>
        <position position="1"/>
    </location>
</feature>
<keyword evidence="2" id="KW-1185">Reference proteome</keyword>
<organism evidence="1 2">
    <name type="scientific">Datura stramonium</name>
    <name type="common">Jimsonweed</name>
    <name type="synonym">Common thornapple</name>
    <dbReference type="NCBI Taxonomy" id="4076"/>
    <lineage>
        <taxon>Eukaryota</taxon>
        <taxon>Viridiplantae</taxon>
        <taxon>Streptophyta</taxon>
        <taxon>Embryophyta</taxon>
        <taxon>Tracheophyta</taxon>
        <taxon>Spermatophyta</taxon>
        <taxon>Magnoliopsida</taxon>
        <taxon>eudicotyledons</taxon>
        <taxon>Gunneridae</taxon>
        <taxon>Pentapetalae</taxon>
        <taxon>asterids</taxon>
        <taxon>lamiids</taxon>
        <taxon>Solanales</taxon>
        <taxon>Solanaceae</taxon>
        <taxon>Solanoideae</taxon>
        <taxon>Datureae</taxon>
        <taxon>Datura</taxon>
    </lineage>
</organism>
<evidence type="ECO:0000313" key="1">
    <source>
        <dbReference type="EMBL" id="MCD9641947.1"/>
    </source>
</evidence>
<gene>
    <name evidence="1" type="ORF">HAX54_028435</name>
</gene>
<accession>A0ABS8V6B5</accession>
<dbReference type="Proteomes" id="UP000823775">
    <property type="component" value="Unassembled WGS sequence"/>
</dbReference>
<proteinExistence type="predicted"/>
<sequence>VELENARIEDRMRIAQVVRGSHTLAQYQARRDSCLHALAGARRQNFLVGVGTRRSNISTRTHATCQQVLHDGRRETASFQRHKVCDAALIRAAWQGFADSHNPIPTSTRKRKN</sequence>
<comment type="caution">
    <text evidence="1">The sequence shown here is derived from an EMBL/GenBank/DDBJ whole genome shotgun (WGS) entry which is preliminary data.</text>
</comment>
<evidence type="ECO:0000313" key="2">
    <source>
        <dbReference type="Proteomes" id="UP000823775"/>
    </source>
</evidence>
<dbReference type="EMBL" id="JACEIK010003498">
    <property type="protein sequence ID" value="MCD9641947.1"/>
    <property type="molecule type" value="Genomic_DNA"/>
</dbReference>
<name>A0ABS8V6B5_DATST</name>
<protein>
    <submittedName>
        <fullName evidence="1">Uncharacterized protein</fullName>
    </submittedName>
</protein>